<comment type="caution">
    <text evidence="3">The sequence shown here is derived from an EMBL/GenBank/DDBJ whole genome shotgun (WGS) entry which is preliminary data.</text>
</comment>
<reference evidence="3" key="1">
    <citation type="submission" date="2021-03" db="EMBL/GenBank/DDBJ databases">
        <title>Whole genome shotgun sequence of Actinoplanes auranticolor NBRC 12245.</title>
        <authorList>
            <person name="Komaki H."/>
            <person name="Tamura T."/>
        </authorList>
    </citation>
    <scope>NUCLEOTIDE SEQUENCE</scope>
    <source>
        <strain evidence="3">NBRC 12245</strain>
    </source>
</reference>
<accession>A0A919T0J8</accession>
<gene>
    <name evidence="3" type="ORF">Aau02nite_91920</name>
</gene>
<keyword evidence="2" id="KW-1133">Transmembrane helix</keyword>
<feature type="compositionally biased region" description="Low complexity" evidence="1">
    <location>
        <begin position="1"/>
        <end position="11"/>
    </location>
</feature>
<keyword evidence="2" id="KW-0812">Transmembrane</keyword>
<feature type="transmembrane region" description="Helical" evidence="2">
    <location>
        <begin position="162"/>
        <end position="179"/>
    </location>
</feature>
<evidence type="ECO:0000313" key="3">
    <source>
        <dbReference type="EMBL" id="GIM80747.1"/>
    </source>
</evidence>
<dbReference type="RefSeq" id="WP_212994957.1">
    <property type="nucleotide sequence ID" value="NZ_BOQL01000106.1"/>
</dbReference>
<evidence type="ECO:0000313" key="4">
    <source>
        <dbReference type="Proteomes" id="UP000681340"/>
    </source>
</evidence>
<feature type="transmembrane region" description="Helical" evidence="2">
    <location>
        <begin position="91"/>
        <end position="112"/>
    </location>
</feature>
<proteinExistence type="predicted"/>
<organism evidence="3 4">
    <name type="scientific">Actinoplanes auranticolor</name>
    <dbReference type="NCBI Taxonomy" id="47988"/>
    <lineage>
        <taxon>Bacteria</taxon>
        <taxon>Bacillati</taxon>
        <taxon>Actinomycetota</taxon>
        <taxon>Actinomycetes</taxon>
        <taxon>Micromonosporales</taxon>
        <taxon>Micromonosporaceae</taxon>
        <taxon>Actinoplanes</taxon>
    </lineage>
</organism>
<sequence length="190" mass="19013">MSSPSGSTTDPPGGGSAEYRDGGKPWKAAAAALSRLVVGTGTVAVGLAAGVVSLAAATPVDVPLLVSAVVLTFAGILLLGLPWLRPDAGGASWLAGCATTLTGLAFAALLPVRQSCCDAAYTFSWGLPLPWITAGGDTPHQAYATMRAALVEADTLSAAVDLLFWLSTGLVVGVAVGVLRRALRNPTASV</sequence>
<dbReference type="EMBL" id="BOQL01000106">
    <property type="protein sequence ID" value="GIM80747.1"/>
    <property type="molecule type" value="Genomic_DNA"/>
</dbReference>
<feature type="region of interest" description="Disordered" evidence="1">
    <location>
        <begin position="1"/>
        <end position="21"/>
    </location>
</feature>
<dbReference type="Proteomes" id="UP000681340">
    <property type="component" value="Unassembled WGS sequence"/>
</dbReference>
<evidence type="ECO:0000256" key="1">
    <source>
        <dbReference type="SAM" id="MobiDB-lite"/>
    </source>
</evidence>
<feature type="transmembrane region" description="Helical" evidence="2">
    <location>
        <begin position="36"/>
        <end position="58"/>
    </location>
</feature>
<keyword evidence="4" id="KW-1185">Reference proteome</keyword>
<name>A0A919T0J8_9ACTN</name>
<evidence type="ECO:0000256" key="2">
    <source>
        <dbReference type="SAM" id="Phobius"/>
    </source>
</evidence>
<feature type="transmembrane region" description="Helical" evidence="2">
    <location>
        <begin position="64"/>
        <end position="84"/>
    </location>
</feature>
<keyword evidence="2" id="KW-0472">Membrane</keyword>
<dbReference type="AlphaFoldDB" id="A0A919T0J8"/>
<protein>
    <submittedName>
        <fullName evidence="3">Uncharacterized protein</fullName>
    </submittedName>
</protein>